<dbReference type="PROSITE" id="PS50137">
    <property type="entry name" value="DS_RBD"/>
    <property type="match status" value="1"/>
</dbReference>
<evidence type="ECO:0000256" key="13">
    <source>
        <dbReference type="ARBA" id="ARBA00047761"/>
    </source>
</evidence>
<evidence type="ECO:0000259" key="18">
    <source>
        <dbReference type="PROSITE" id="PS50969"/>
    </source>
</evidence>
<feature type="region of interest" description="Disordered" evidence="16">
    <location>
        <begin position="554"/>
        <end position="619"/>
    </location>
</feature>
<evidence type="ECO:0000256" key="12">
    <source>
        <dbReference type="ARBA" id="ARBA00023242"/>
    </source>
</evidence>
<comment type="caution">
    <text evidence="19">The sequence shown here is derived from an EMBL/GenBank/DDBJ whole genome shotgun (WGS) entry which is preliminary data.</text>
</comment>
<evidence type="ECO:0000256" key="3">
    <source>
        <dbReference type="ARBA" id="ARBA00001946"/>
    </source>
</evidence>
<keyword evidence="11" id="KW-0804">Transcription</keyword>
<dbReference type="Gene3D" id="3.30.160.20">
    <property type="match status" value="1"/>
</dbReference>
<evidence type="ECO:0000256" key="9">
    <source>
        <dbReference type="ARBA" id="ARBA00022884"/>
    </source>
</evidence>
<sequence length="998" mass="111507">MSRLGFKSLVYHGDLCLGELDVVSVKDQNFQFPNNEIRIHRISPPSERCPPLSILQTISSFSVRCKLESSSPVDQPHLINLHASCHYELRTAVVLAGDEEIHLVAMLSKQKKYPRFWCYSVPKGLYNASVGMLNMRCLSIVFDLDETLVVANTMKSFEDRIEYLRSLIAREIDPMRLAGMNAELKRYMDDRLILKQYADNDTVMDNGKMYKVQMEEVPPLSDNHERKVRPVVRLQDKNIVLTRINPEIRDTSVLVRLRPAWEDLRSYLTAKGRKRFEVYVCTMAERDYALEMWRLLDPGSHLIGLKQLLGRSRKSLINVFQDGVCHSKMAMVIDDRSEVWEYKDQPRVHVVPAFTPYYAPQAETANAVPVLCVARNVACNVRGCFFKEFDEILLRRISDIFYEDDVATLPPSPDVSNYLMSQNAGFVPNGAPLVNEGMNGIEVERRLGQTDDRQIMESNSHPMTNNAEIRSETFQASVPILPNAINPASLGPLLPSQRPGLLGPPVRRDSFSDHDVKRGVGSLKYGIDLRNNSSAEPPILSRFPAPISAPPVHSQGGWLVDDDINKGQVKNRPLGPLPESDALKLDKQRAHQNSTSYMPSSSTSTGLLSQTSEVKSEEAHIGNNLQMPKLSLTSQLPVSGALQNQVSSTNRELHAEGGKLNLLPSPLSIGVLQEIARRCSSRVEFKSVLSTSKDLQFSVEVLFTGEKIGVGMGKTRKDAQQQAAENALHNLAEKYVAYIAPRSGAAVDRDFNKLSLGNENGFLWDTIKPGSTEAVGEDELAKEALQRWEFLNDAFSIDLIFYAQDHRVCGQRHFQASDIEPGRASSTAVNQQVQKRANSPSSRQSSPTKRLKEELQQGSQNSTPSWKQKNEGYDPLSLSSPCEDEEYDPLSLSLPCEDERYDPLSLSSPCEDGSRPHDYLILSFPPILPELELLCRSFSSSSAELGVKYDPLSLSSPCEDEGYELADELGLLEDIIIFVGFSFFSDYLYLSGPVQSAS</sequence>
<keyword evidence="6" id="KW-0217">Developmental protein</keyword>
<dbReference type="Proteomes" id="UP000525078">
    <property type="component" value="Unassembled WGS sequence"/>
</dbReference>
<feature type="domain" description="DRBM" evidence="17">
    <location>
        <begin position="667"/>
        <end position="733"/>
    </location>
</feature>
<dbReference type="InterPro" id="IPR036412">
    <property type="entry name" value="HAD-like_sf"/>
</dbReference>
<dbReference type="PROSITE" id="PS50969">
    <property type="entry name" value="FCP1"/>
    <property type="match status" value="1"/>
</dbReference>
<keyword evidence="8" id="KW-0378">Hydrolase</keyword>
<dbReference type="GO" id="GO:0008420">
    <property type="term" value="F:RNA polymerase II CTD heptapeptide repeat phosphatase activity"/>
    <property type="evidence" value="ECO:0007669"/>
    <property type="project" value="InterPro"/>
</dbReference>
<keyword evidence="10" id="KW-0805">Transcription regulation</keyword>
<dbReference type="InterPro" id="IPR004274">
    <property type="entry name" value="FCP1_dom"/>
</dbReference>
<feature type="compositionally biased region" description="Polar residues" evidence="16">
    <location>
        <begin position="824"/>
        <end position="848"/>
    </location>
</feature>
<evidence type="ECO:0000256" key="11">
    <source>
        <dbReference type="ARBA" id="ARBA00023163"/>
    </source>
</evidence>
<dbReference type="InterPro" id="IPR039189">
    <property type="entry name" value="Fcp1"/>
</dbReference>
<evidence type="ECO:0000256" key="16">
    <source>
        <dbReference type="SAM" id="MobiDB-lite"/>
    </source>
</evidence>
<evidence type="ECO:0000256" key="14">
    <source>
        <dbReference type="ARBA" id="ARBA00048336"/>
    </source>
</evidence>
<evidence type="ECO:0000256" key="15">
    <source>
        <dbReference type="PROSITE-ProRule" id="PRU00266"/>
    </source>
</evidence>
<evidence type="ECO:0000256" key="7">
    <source>
        <dbReference type="ARBA" id="ARBA00022723"/>
    </source>
</evidence>
<dbReference type="GO" id="GO:0046872">
    <property type="term" value="F:metal ion binding"/>
    <property type="evidence" value="ECO:0007669"/>
    <property type="project" value="UniProtKB-KW"/>
</dbReference>
<feature type="compositionally biased region" description="Polar residues" evidence="16">
    <location>
        <begin position="856"/>
        <end position="867"/>
    </location>
</feature>
<comment type="cofactor">
    <cofactor evidence="1">
        <name>Mn(2+)</name>
        <dbReference type="ChEBI" id="CHEBI:29035"/>
    </cofactor>
</comment>
<dbReference type="AlphaFoldDB" id="A0A7J6EK14"/>
<dbReference type="FunFam" id="3.30.160.20:FF:000035">
    <property type="entry name" value="RNA polymerase II C-terminal domain phosphatase-like 2"/>
    <property type="match status" value="1"/>
</dbReference>
<evidence type="ECO:0000259" key="17">
    <source>
        <dbReference type="PROSITE" id="PS50137"/>
    </source>
</evidence>
<protein>
    <recommendedName>
        <fullName evidence="5">protein-serine/threonine phosphatase</fullName>
        <ecNumber evidence="5">3.1.3.16</ecNumber>
    </recommendedName>
</protein>
<evidence type="ECO:0000313" key="20">
    <source>
        <dbReference type="Proteomes" id="UP000525078"/>
    </source>
</evidence>
<dbReference type="EMBL" id="JAATIP010000221">
    <property type="protein sequence ID" value="KAF4358787.1"/>
    <property type="molecule type" value="Genomic_DNA"/>
</dbReference>
<name>A0A7J6EK14_CANSA</name>
<feature type="compositionally biased region" description="Low complexity" evidence="16">
    <location>
        <begin position="594"/>
        <end position="612"/>
    </location>
</feature>
<dbReference type="SUPFAM" id="SSF56784">
    <property type="entry name" value="HAD-like"/>
    <property type="match status" value="1"/>
</dbReference>
<dbReference type="SUPFAM" id="SSF54768">
    <property type="entry name" value="dsRNA-binding domain-like"/>
    <property type="match status" value="1"/>
</dbReference>
<dbReference type="SMART" id="SM00358">
    <property type="entry name" value="DSRM"/>
    <property type="match status" value="1"/>
</dbReference>
<comment type="catalytic activity">
    <reaction evidence="14">
        <text>O-phospho-L-threonyl-[protein] + H2O = L-threonyl-[protein] + phosphate</text>
        <dbReference type="Rhea" id="RHEA:47004"/>
        <dbReference type="Rhea" id="RHEA-COMP:11060"/>
        <dbReference type="Rhea" id="RHEA-COMP:11605"/>
        <dbReference type="ChEBI" id="CHEBI:15377"/>
        <dbReference type="ChEBI" id="CHEBI:30013"/>
        <dbReference type="ChEBI" id="CHEBI:43474"/>
        <dbReference type="ChEBI" id="CHEBI:61977"/>
        <dbReference type="EC" id="3.1.3.16"/>
    </reaction>
</comment>
<dbReference type="InterPro" id="IPR014720">
    <property type="entry name" value="dsRBD_dom"/>
</dbReference>
<proteinExistence type="predicted"/>
<evidence type="ECO:0000256" key="8">
    <source>
        <dbReference type="ARBA" id="ARBA00022801"/>
    </source>
</evidence>
<dbReference type="CDD" id="cd10845">
    <property type="entry name" value="DSRM_RNAse_III_family"/>
    <property type="match status" value="1"/>
</dbReference>
<dbReference type="EC" id="3.1.3.16" evidence="5"/>
<dbReference type="GO" id="GO:0005634">
    <property type="term" value="C:nucleus"/>
    <property type="evidence" value="ECO:0007669"/>
    <property type="project" value="UniProtKB-SubCell"/>
</dbReference>
<evidence type="ECO:0000256" key="1">
    <source>
        <dbReference type="ARBA" id="ARBA00001936"/>
    </source>
</evidence>
<gene>
    <name evidence="19" type="ORF">F8388_022554</name>
</gene>
<dbReference type="GO" id="GO:0003723">
    <property type="term" value="F:RNA binding"/>
    <property type="evidence" value="ECO:0007669"/>
    <property type="project" value="UniProtKB-UniRule"/>
</dbReference>
<dbReference type="Gene3D" id="3.40.50.1000">
    <property type="entry name" value="HAD superfamily/HAD-like"/>
    <property type="match status" value="1"/>
</dbReference>
<keyword evidence="9 15" id="KW-0694">RNA-binding</keyword>
<comment type="cofactor">
    <cofactor evidence="3">
        <name>Mg(2+)</name>
        <dbReference type="ChEBI" id="CHEBI:18420"/>
    </cofactor>
</comment>
<dbReference type="Pfam" id="PF00035">
    <property type="entry name" value="dsrm"/>
    <property type="match status" value="1"/>
</dbReference>
<comment type="subcellular location">
    <subcellularLocation>
        <location evidence="4">Nucleus</location>
    </subcellularLocation>
</comment>
<evidence type="ECO:0000313" key="19">
    <source>
        <dbReference type="EMBL" id="KAF4358787.1"/>
    </source>
</evidence>
<keyword evidence="7" id="KW-0479">Metal-binding</keyword>
<feature type="region of interest" description="Disordered" evidence="16">
    <location>
        <begin position="819"/>
        <end position="889"/>
    </location>
</feature>
<evidence type="ECO:0000256" key="6">
    <source>
        <dbReference type="ARBA" id="ARBA00022473"/>
    </source>
</evidence>
<evidence type="ECO:0000256" key="5">
    <source>
        <dbReference type="ARBA" id="ARBA00013081"/>
    </source>
</evidence>
<evidence type="ECO:0000256" key="10">
    <source>
        <dbReference type="ARBA" id="ARBA00023015"/>
    </source>
</evidence>
<dbReference type="InterPro" id="IPR023214">
    <property type="entry name" value="HAD_sf"/>
</dbReference>
<organism evidence="19 20">
    <name type="scientific">Cannabis sativa</name>
    <name type="common">Hemp</name>
    <name type="synonym">Marijuana</name>
    <dbReference type="NCBI Taxonomy" id="3483"/>
    <lineage>
        <taxon>Eukaryota</taxon>
        <taxon>Viridiplantae</taxon>
        <taxon>Streptophyta</taxon>
        <taxon>Embryophyta</taxon>
        <taxon>Tracheophyta</taxon>
        <taxon>Spermatophyta</taxon>
        <taxon>Magnoliopsida</taxon>
        <taxon>eudicotyledons</taxon>
        <taxon>Gunneridae</taxon>
        <taxon>Pentapetalae</taxon>
        <taxon>rosids</taxon>
        <taxon>fabids</taxon>
        <taxon>Rosales</taxon>
        <taxon>Cannabaceae</taxon>
        <taxon>Cannabis</taxon>
    </lineage>
</organism>
<dbReference type="FunFam" id="3.40.50.1000:FF:000035">
    <property type="entry name" value="RNA polymerase II C-terminal domain phosphatase-like 1"/>
    <property type="match status" value="1"/>
</dbReference>
<dbReference type="GO" id="GO:0009755">
    <property type="term" value="P:hormone-mediated signaling pathway"/>
    <property type="evidence" value="ECO:0007669"/>
    <property type="project" value="UniProtKB-ARBA"/>
</dbReference>
<dbReference type="PANTHER" id="PTHR23081">
    <property type="entry name" value="RNA POLYMERASE II CTD PHOSPHATASE"/>
    <property type="match status" value="1"/>
</dbReference>
<keyword evidence="12" id="KW-0539">Nucleus</keyword>
<comment type="cofactor">
    <cofactor evidence="2">
        <name>Co(2+)</name>
        <dbReference type="ChEBI" id="CHEBI:48828"/>
    </cofactor>
</comment>
<accession>A0A7J6EK14</accession>
<dbReference type="GO" id="GO:0045892">
    <property type="term" value="P:negative regulation of DNA-templated transcription"/>
    <property type="evidence" value="ECO:0007669"/>
    <property type="project" value="UniProtKB-ARBA"/>
</dbReference>
<reference evidence="19 20" key="1">
    <citation type="journal article" date="2020" name="bioRxiv">
        <title>Sequence and annotation of 42 cannabis genomes reveals extensive copy number variation in cannabinoid synthesis and pathogen resistance genes.</title>
        <authorList>
            <person name="Mckernan K.J."/>
            <person name="Helbert Y."/>
            <person name="Kane L.T."/>
            <person name="Ebling H."/>
            <person name="Zhang L."/>
            <person name="Liu B."/>
            <person name="Eaton Z."/>
            <person name="Mclaughlin S."/>
            <person name="Kingan S."/>
            <person name="Baybayan P."/>
            <person name="Concepcion G."/>
            <person name="Jordan M."/>
            <person name="Riva A."/>
            <person name="Barbazuk W."/>
            <person name="Harkins T."/>
        </authorList>
    </citation>
    <scope>NUCLEOTIDE SEQUENCE [LARGE SCALE GENOMIC DNA]</scope>
    <source>
        <strain evidence="20">cv. Jamaican Lion 4</strain>
        <tissue evidence="19">Leaf</tissue>
    </source>
</reference>
<feature type="domain" description="FCP1 homology" evidence="18">
    <location>
        <begin position="133"/>
        <end position="374"/>
    </location>
</feature>
<evidence type="ECO:0000256" key="4">
    <source>
        <dbReference type="ARBA" id="ARBA00004123"/>
    </source>
</evidence>
<comment type="catalytic activity">
    <reaction evidence="13">
        <text>O-phospho-L-seryl-[protein] + H2O = L-seryl-[protein] + phosphate</text>
        <dbReference type="Rhea" id="RHEA:20629"/>
        <dbReference type="Rhea" id="RHEA-COMP:9863"/>
        <dbReference type="Rhea" id="RHEA-COMP:11604"/>
        <dbReference type="ChEBI" id="CHEBI:15377"/>
        <dbReference type="ChEBI" id="CHEBI:29999"/>
        <dbReference type="ChEBI" id="CHEBI:43474"/>
        <dbReference type="ChEBI" id="CHEBI:83421"/>
        <dbReference type="EC" id="3.1.3.16"/>
    </reaction>
</comment>
<dbReference type="SMART" id="SM00577">
    <property type="entry name" value="CPDc"/>
    <property type="match status" value="1"/>
</dbReference>
<evidence type="ECO:0000256" key="2">
    <source>
        <dbReference type="ARBA" id="ARBA00001941"/>
    </source>
</evidence>
<dbReference type="PANTHER" id="PTHR23081:SF24">
    <property type="entry name" value="RNA POLYMERASE II C-TERMINAL DOMAIN PHOSPHATASE-LIKE 2"/>
    <property type="match status" value="1"/>
</dbReference>